<protein>
    <recommendedName>
        <fullName evidence="4">Heme exporter protein D</fullName>
    </recommendedName>
</protein>
<keyword evidence="1" id="KW-0812">Transmembrane</keyword>
<feature type="transmembrane region" description="Helical" evidence="1">
    <location>
        <begin position="6"/>
        <end position="26"/>
    </location>
</feature>
<evidence type="ECO:0008006" key="4">
    <source>
        <dbReference type="Google" id="ProtNLM"/>
    </source>
</evidence>
<keyword evidence="1" id="KW-1133">Transmembrane helix</keyword>
<dbReference type="RefSeq" id="WP_224003761.1">
    <property type="nucleotide sequence ID" value="NZ_CAJZAF010000018.1"/>
</dbReference>
<dbReference type="EMBL" id="CAJZAF010000018">
    <property type="protein sequence ID" value="CAG9176466.1"/>
    <property type="molecule type" value="Genomic_DNA"/>
</dbReference>
<sequence length="50" mass="5505">MEYVTSLGAYMVAILVALLVAARWLLKHDPALRAERLRDPDGRPSAEPGD</sequence>
<evidence type="ECO:0000256" key="1">
    <source>
        <dbReference type="SAM" id="Phobius"/>
    </source>
</evidence>
<comment type="caution">
    <text evidence="2">The sequence shown here is derived from an EMBL/GenBank/DDBJ whole genome shotgun (WGS) entry which is preliminary data.</text>
</comment>
<accession>A0ABM8X912</accession>
<organism evidence="2 3">
    <name type="scientific">Cupriavidus pinatubonensis</name>
    <dbReference type="NCBI Taxonomy" id="248026"/>
    <lineage>
        <taxon>Bacteria</taxon>
        <taxon>Pseudomonadati</taxon>
        <taxon>Pseudomonadota</taxon>
        <taxon>Betaproteobacteria</taxon>
        <taxon>Burkholderiales</taxon>
        <taxon>Burkholderiaceae</taxon>
        <taxon>Cupriavidus</taxon>
    </lineage>
</organism>
<proteinExistence type="predicted"/>
<dbReference type="Proteomes" id="UP000701702">
    <property type="component" value="Unassembled WGS sequence"/>
</dbReference>
<reference evidence="2 3" key="1">
    <citation type="submission" date="2021-08" db="EMBL/GenBank/DDBJ databases">
        <authorList>
            <person name="Peeters C."/>
        </authorList>
    </citation>
    <scope>NUCLEOTIDE SEQUENCE [LARGE SCALE GENOMIC DNA]</scope>
    <source>
        <strain evidence="2 3">LMG 23994</strain>
    </source>
</reference>
<evidence type="ECO:0000313" key="3">
    <source>
        <dbReference type="Proteomes" id="UP000701702"/>
    </source>
</evidence>
<gene>
    <name evidence="2" type="ORF">LMG23994_03421</name>
</gene>
<name>A0ABM8X912_9BURK</name>
<evidence type="ECO:0000313" key="2">
    <source>
        <dbReference type="EMBL" id="CAG9176466.1"/>
    </source>
</evidence>
<keyword evidence="1" id="KW-0472">Membrane</keyword>
<keyword evidence="3" id="KW-1185">Reference proteome</keyword>